<accession>A0ABV6QDZ5</accession>
<organism evidence="1 2">
    <name type="scientific">Kribbella deserti</name>
    <dbReference type="NCBI Taxonomy" id="1926257"/>
    <lineage>
        <taxon>Bacteria</taxon>
        <taxon>Bacillati</taxon>
        <taxon>Actinomycetota</taxon>
        <taxon>Actinomycetes</taxon>
        <taxon>Propionibacteriales</taxon>
        <taxon>Kribbellaceae</taxon>
        <taxon>Kribbella</taxon>
    </lineage>
</organism>
<dbReference type="RefSeq" id="WP_380043518.1">
    <property type="nucleotide sequence ID" value="NZ_JBHLTC010000001.1"/>
</dbReference>
<sequence length="107" mass="12239">MGISINVREYTGALVDSWGDDGTVAELCELAAEQPDKYPLLWGVDRYDDTYFNARQAVRMLTELELLSGQPEAVRFRETIVQILRVVSLLEPAPRRPHHRRLHFSGD</sequence>
<proteinExistence type="predicted"/>
<comment type="caution">
    <text evidence="1">The sequence shown here is derived from an EMBL/GenBank/DDBJ whole genome shotgun (WGS) entry which is preliminary data.</text>
</comment>
<dbReference type="Proteomes" id="UP001589890">
    <property type="component" value="Unassembled WGS sequence"/>
</dbReference>
<evidence type="ECO:0000313" key="2">
    <source>
        <dbReference type="Proteomes" id="UP001589890"/>
    </source>
</evidence>
<dbReference type="EMBL" id="JBHLTC010000001">
    <property type="protein sequence ID" value="MFC0622841.1"/>
    <property type="molecule type" value="Genomic_DNA"/>
</dbReference>
<name>A0ABV6QDZ5_9ACTN</name>
<protein>
    <submittedName>
        <fullName evidence="1">Uncharacterized protein</fullName>
    </submittedName>
</protein>
<gene>
    <name evidence="1" type="ORF">ACFFGN_02140</name>
</gene>
<keyword evidence="2" id="KW-1185">Reference proteome</keyword>
<evidence type="ECO:0000313" key="1">
    <source>
        <dbReference type="EMBL" id="MFC0622841.1"/>
    </source>
</evidence>
<reference evidence="1 2" key="1">
    <citation type="submission" date="2024-09" db="EMBL/GenBank/DDBJ databases">
        <authorList>
            <person name="Sun Q."/>
            <person name="Mori K."/>
        </authorList>
    </citation>
    <scope>NUCLEOTIDE SEQUENCE [LARGE SCALE GENOMIC DNA]</scope>
    <source>
        <strain evidence="1 2">CGMCC 1.15906</strain>
    </source>
</reference>